<gene>
    <name evidence="1" type="ORF">J2W50_003746</name>
</gene>
<evidence type="ECO:0000313" key="2">
    <source>
        <dbReference type="Proteomes" id="UP001260715"/>
    </source>
</evidence>
<evidence type="ECO:0008006" key="3">
    <source>
        <dbReference type="Google" id="ProtNLM"/>
    </source>
</evidence>
<reference evidence="1 2" key="1">
    <citation type="submission" date="2023-07" db="EMBL/GenBank/DDBJ databases">
        <title>Sorghum-associated microbial communities from plants grown in Nebraska, USA.</title>
        <authorList>
            <person name="Schachtman D."/>
        </authorList>
    </citation>
    <scope>NUCLEOTIDE SEQUENCE [LARGE SCALE GENOMIC DNA]</scope>
    <source>
        <strain evidence="1 2">596</strain>
    </source>
</reference>
<evidence type="ECO:0000313" key="1">
    <source>
        <dbReference type="EMBL" id="MDR6585528.1"/>
    </source>
</evidence>
<name>A0ABU1PK82_9BURK</name>
<accession>A0ABU1PK82</accession>
<proteinExistence type="predicted"/>
<dbReference type="Proteomes" id="UP001260715">
    <property type="component" value="Unassembled WGS sequence"/>
</dbReference>
<dbReference type="EMBL" id="JAVDSJ010000005">
    <property type="protein sequence ID" value="MDR6585528.1"/>
    <property type="molecule type" value="Genomic_DNA"/>
</dbReference>
<dbReference type="InterPro" id="IPR021508">
    <property type="entry name" value="Gp17-like"/>
</dbReference>
<keyword evidence="2" id="KW-1185">Reference proteome</keyword>
<protein>
    <recommendedName>
        <fullName evidence="3">DUF3168 domain-containing protein</fullName>
    </recommendedName>
</protein>
<dbReference type="RefSeq" id="WP_310011358.1">
    <property type="nucleotide sequence ID" value="NZ_JAVDSJ010000005.1"/>
</dbReference>
<dbReference type="Pfam" id="PF11367">
    <property type="entry name" value="Tail_completion_gp17"/>
    <property type="match status" value="1"/>
</dbReference>
<sequence>MTLEETIVAAIQSVPALAAQPIRPNAADDADRAPYVIYRQVGGRREQVLRGDCGLANPRVQIDVYAETALQAASLKKAIRVAILDTPALSATLIDEGSGEDPASKLQRQRQDFSFWFKDPN</sequence>
<organism evidence="1 2">
    <name type="scientific">Herbaspirillum frisingense</name>
    <dbReference type="NCBI Taxonomy" id="92645"/>
    <lineage>
        <taxon>Bacteria</taxon>
        <taxon>Pseudomonadati</taxon>
        <taxon>Pseudomonadota</taxon>
        <taxon>Betaproteobacteria</taxon>
        <taxon>Burkholderiales</taxon>
        <taxon>Oxalobacteraceae</taxon>
        <taxon>Herbaspirillum</taxon>
    </lineage>
</organism>
<comment type="caution">
    <text evidence="1">The sequence shown here is derived from an EMBL/GenBank/DDBJ whole genome shotgun (WGS) entry which is preliminary data.</text>
</comment>